<keyword evidence="1" id="KW-1133">Transmembrane helix</keyword>
<name>A0A8J8NLM0_HALGN</name>
<comment type="caution">
    <text evidence="2">The sequence shown here is derived from an EMBL/GenBank/DDBJ whole genome shotgun (WGS) entry which is preliminary data.</text>
</comment>
<feature type="transmembrane region" description="Helical" evidence="1">
    <location>
        <begin position="12"/>
        <end position="29"/>
    </location>
</feature>
<keyword evidence="1" id="KW-0472">Membrane</keyword>
<accession>A0A8J8NLM0</accession>
<dbReference type="EMBL" id="RRYP01012435">
    <property type="protein sequence ID" value="TNV77114.1"/>
    <property type="molecule type" value="Genomic_DNA"/>
</dbReference>
<gene>
    <name evidence="2" type="ORF">FGO68_gene16643</name>
</gene>
<protein>
    <submittedName>
        <fullName evidence="2">Uncharacterized protein</fullName>
    </submittedName>
</protein>
<evidence type="ECO:0000313" key="3">
    <source>
        <dbReference type="Proteomes" id="UP000785679"/>
    </source>
</evidence>
<feature type="transmembrane region" description="Helical" evidence="1">
    <location>
        <begin position="41"/>
        <end position="61"/>
    </location>
</feature>
<dbReference type="AlphaFoldDB" id="A0A8J8NLM0"/>
<evidence type="ECO:0000256" key="1">
    <source>
        <dbReference type="SAM" id="Phobius"/>
    </source>
</evidence>
<evidence type="ECO:0000313" key="2">
    <source>
        <dbReference type="EMBL" id="TNV77114.1"/>
    </source>
</evidence>
<proteinExistence type="predicted"/>
<dbReference type="Proteomes" id="UP000785679">
    <property type="component" value="Unassembled WGS sequence"/>
</dbReference>
<organism evidence="2 3">
    <name type="scientific">Halteria grandinella</name>
    <dbReference type="NCBI Taxonomy" id="5974"/>
    <lineage>
        <taxon>Eukaryota</taxon>
        <taxon>Sar</taxon>
        <taxon>Alveolata</taxon>
        <taxon>Ciliophora</taxon>
        <taxon>Intramacronucleata</taxon>
        <taxon>Spirotrichea</taxon>
        <taxon>Stichotrichia</taxon>
        <taxon>Sporadotrichida</taxon>
        <taxon>Halteriidae</taxon>
        <taxon>Halteria</taxon>
    </lineage>
</organism>
<keyword evidence="1" id="KW-0812">Transmembrane</keyword>
<sequence>MGNSRQNYNQRVIYVCTYLFYYYLRPSSFVINNKKVLSKDIMKSALIALALVAVTATAAPVRKPAFALAKIRSMVSAPAANATANATAAKNTTTSPWKIYYDYADYMIWDENQTDYYYKNSKGSKIKDDNSAWTYTAYATYWYGKNWETNWSFGKFWYVDYCETDGCEDKYPEVVDVEDDDSGAIMWVNQFSDADWKKYGPSMGFTKQEFYEYFGDYIANYDDWRDDAYWQQIPARV</sequence>
<keyword evidence="3" id="KW-1185">Reference proteome</keyword>
<reference evidence="2" key="1">
    <citation type="submission" date="2019-06" db="EMBL/GenBank/DDBJ databases">
        <authorList>
            <person name="Zheng W."/>
        </authorList>
    </citation>
    <scope>NUCLEOTIDE SEQUENCE</scope>
    <source>
        <strain evidence="2">QDHG01</strain>
    </source>
</reference>